<name>A0A834NWC6_VESPE</name>
<organism evidence="1 2">
    <name type="scientific">Vespula pensylvanica</name>
    <name type="common">Western yellow jacket</name>
    <name type="synonym">Wasp</name>
    <dbReference type="NCBI Taxonomy" id="30213"/>
    <lineage>
        <taxon>Eukaryota</taxon>
        <taxon>Metazoa</taxon>
        <taxon>Ecdysozoa</taxon>
        <taxon>Arthropoda</taxon>
        <taxon>Hexapoda</taxon>
        <taxon>Insecta</taxon>
        <taxon>Pterygota</taxon>
        <taxon>Neoptera</taxon>
        <taxon>Endopterygota</taxon>
        <taxon>Hymenoptera</taxon>
        <taxon>Apocrita</taxon>
        <taxon>Aculeata</taxon>
        <taxon>Vespoidea</taxon>
        <taxon>Vespidae</taxon>
        <taxon>Vespinae</taxon>
        <taxon>Vespula</taxon>
    </lineage>
</organism>
<dbReference type="AlphaFoldDB" id="A0A834NWC6"/>
<proteinExistence type="predicted"/>
<sequence length="109" mass="12553">MDVNDKVRSGKPKEFENDELQELLDKDLSSIIGRACRVKLGINASSVSRAEKIVRMEETGNPILFALQRRQDSHGRLIRSRFLAFRKLAQRRGISEMTASRGELRRIER</sequence>
<reference evidence="1" key="1">
    <citation type="journal article" date="2020" name="G3 (Bethesda)">
        <title>High-Quality Assemblies for Three Invasive Social Wasps from the &lt;i&gt;Vespula&lt;/i&gt; Genus.</title>
        <authorList>
            <person name="Harrop T.W.R."/>
            <person name="Guhlin J."/>
            <person name="McLaughlin G.M."/>
            <person name="Permina E."/>
            <person name="Stockwell P."/>
            <person name="Gilligan J."/>
            <person name="Le Lec M.F."/>
            <person name="Gruber M.A.M."/>
            <person name="Quinn O."/>
            <person name="Lovegrove M."/>
            <person name="Duncan E.J."/>
            <person name="Remnant E.J."/>
            <person name="Van Eeckhoven J."/>
            <person name="Graham B."/>
            <person name="Knapp R.A."/>
            <person name="Langford K.W."/>
            <person name="Kronenberg Z."/>
            <person name="Press M.O."/>
            <person name="Eacker S.M."/>
            <person name="Wilson-Rankin E.E."/>
            <person name="Purcell J."/>
            <person name="Lester P.J."/>
            <person name="Dearden P.K."/>
        </authorList>
    </citation>
    <scope>NUCLEOTIDE SEQUENCE</scope>
    <source>
        <strain evidence="1">Volc-1</strain>
    </source>
</reference>
<dbReference type="EMBL" id="JACSDY010000009">
    <property type="protein sequence ID" value="KAF7419763.1"/>
    <property type="molecule type" value="Genomic_DNA"/>
</dbReference>
<dbReference type="Proteomes" id="UP000600918">
    <property type="component" value="Unassembled WGS sequence"/>
</dbReference>
<accession>A0A834NWC6</accession>
<keyword evidence="2" id="KW-1185">Reference proteome</keyword>
<protein>
    <submittedName>
        <fullName evidence="1">Uncharacterized protein</fullName>
    </submittedName>
</protein>
<evidence type="ECO:0000313" key="2">
    <source>
        <dbReference type="Proteomes" id="UP000600918"/>
    </source>
</evidence>
<comment type="caution">
    <text evidence="1">The sequence shown here is derived from an EMBL/GenBank/DDBJ whole genome shotgun (WGS) entry which is preliminary data.</text>
</comment>
<gene>
    <name evidence="1" type="ORF">H0235_010060</name>
</gene>
<evidence type="ECO:0000313" key="1">
    <source>
        <dbReference type="EMBL" id="KAF7419763.1"/>
    </source>
</evidence>